<comment type="caution">
    <text evidence="1">The sequence shown here is derived from an EMBL/GenBank/DDBJ whole genome shotgun (WGS) entry which is preliminary data.</text>
</comment>
<dbReference type="Proteomes" id="UP001054902">
    <property type="component" value="Unassembled WGS sequence"/>
</dbReference>
<dbReference type="EMBL" id="BLLK01000028">
    <property type="protein sequence ID" value="GFH48500.1"/>
    <property type="molecule type" value="Genomic_DNA"/>
</dbReference>
<proteinExistence type="predicted"/>
<dbReference type="AlphaFoldDB" id="A0AAD3H304"/>
<evidence type="ECO:0000313" key="2">
    <source>
        <dbReference type="Proteomes" id="UP001054902"/>
    </source>
</evidence>
<sequence>MSKQQTLKTLWSAPSVPKRQRVEQSLLPNQASLDVGTLFGHQASLGVQTRLSNRSIFRSQELEATTSWNQGSLGDIELSNIVFGDCAVVQLRDDDLQAGNLNSPKLNKFLWYEHIDSSNEKFFKFSKSVKSLKPGTKGFVGKPFGEHRLELNPESRSLTDFCDLNNIVMRPPFVKVYTPSLREEGSTKSGYMKSHRDKLIAHYCNGIEPFVRVMITRISGKVDETDDTLYKNFEWIRRIEGSSEYDRVSLGMEDGDVLFMGPTASGKLSNIQHQPMIQERNSISFMYDLVLQPGSKFKGWTIPQFADYVVDCGVFVGKDYHNVRYGK</sequence>
<gene>
    <name evidence="1" type="ORF">CTEN210_04976</name>
</gene>
<evidence type="ECO:0000313" key="1">
    <source>
        <dbReference type="EMBL" id="GFH48500.1"/>
    </source>
</evidence>
<name>A0AAD3H304_9STRA</name>
<keyword evidence="2" id="KW-1185">Reference proteome</keyword>
<protein>
    <submittedName>
        <fullName evidence="1">Uncharacterized protein</fullName>
    </submittedName>
</protein>
<accession>A0AAD3H304</accession>
<reference evidence="1 2" key="1">
    <citation type="journal article" date="2021" name="Sci. Rep.">
        <title>The genome of the diatom Chaetoceros tenuissimus carries an ancient integrated fragment of an extant virus.</title>
        <authorList>
            <person name="Hongo Y."/>
            <person name="Kimura K."/>
            <person name="Takaki Y."/>
            <person name="Yoshida Y."/>
            <person name="Baba S."/>
            <person name="Kobayashi G."/>
            <person name="Nagasaki K."/>
            <person name="Hano T."/>
            <person name="Tomaru Y."/>
        </authorList>
    </citation>
    <scope>NUCLEOTIDE SEQUENCE [LARGE SCALE GENOMIC DNA]</scope>
    <source>
        <strain evidence="1 2">NIES-3715</strain>
    </source>
</reference>
<organism evidence="1 2">
    <name type="scientific">Chaetoceros tenuissimus</name>
    <dbReference type="NCBI Taxonomy" id="426638"/>
    <lineage>
        <taxon>Eukaryota</taxon>
        <taxon>Sar</taxon>
        <taxon>Stramenopiles</taxon>
        <taxon>Ochrophyta</taxon>
        <taxon>Bacillariophyta</taxon>
        <taxon>Coscinodiscophyceae</taxon>
        <taxon>Chaetocerotophycidae</taxon>
        <taxon>Chaetocerotales</taxon>
        <taxon>Chaetocerotaceae</taxon>
        <taxon>Chaetoceros</taxon>
    </lineage>
</organism>